<feature type="transmembrane region" description="Helical" evidence="5">
    <location>
        <begin position="381"/>
        <end position="401"/>
    </location>
</feature>
<dbReference type="RefSeq" id="WP_153790405.1">
    <property type="nucleotide sequence ID" value="NZ_CP045915.1"/>
</dbReference>
<name>A0A5Q2TH41_9BACI</name>
<feature type="transmembrane region" description="Helical" evidence="5">
    <location>
        <begin position="407"/>
        <end position="425"/>
    </location>
</feature>
<dbReference type="GO" id="GO:0009847">
    <property type="term" value="P:spore germination"/>
    <property type="evidence" value="ECO:0007669"/>
    <property type="project" value="UniProtKB-UniRule"/>
</dbReference>
<dbReference type="GO" id="GO:0005886">
    <property type="term" value="C:plasma membrane"/>
    <property type="evidence" value="ECO:0007669"/>
    <property type="project" value="UniProtKB-SubCell"/>
</dbReference>
<dbReference type="AlphaFoldDB" id="A0A5Q2TH41"/>
<feature type="transmembrane region" description="Helical" evidence="5">
    <location>
        <begin position="351"/>
        <end position="369"/>
    </location>
</feature>
<evidence type="ECO:0000256" key="1">
    <source>
        <dbReference type="ARBA" id="ARBA00004141"/>
    </source>
</evidence>
<keyword evidence="5" id="KW-1133">Transmembrane helix</keyword>
<protein>
    <submittedName>
        <fullName evidence="6">Spore germination protein</fullName>
    </submittedName>
</protein>
<dbReference type="Proteomes" id="UP000339690">
    <property type="component" value="Chromosome"/>
</dbReference>
<gene>
    <name evidence="6" type="ORF">GI584_04565</name>
</gene>
<accession>A0A5Q2TH41</accession>
<dbReference type="EMBL" id="CP045915">
    <property type="protein sequence ID" value="QGH33353.1"/>
    <property type="molecule type" value="Genomic_DNA"/>
</dbReference>
<comment type="subcellular location">
    <subcellularLocation>
        <location evidence="4">Cell membrane</location>
    </subcellularLocation>
    <subcellularLocation>
        <location evidence="1">Membrane</location>
        <topology evidence="1">Multi-pass membrane protein</topology>
    </subcellularLocation>
</comment>
<proteinExistence type="inferred from homology"/>
<feature type="transmembrane region" description="Helical" evidence="5">
    <location>
        <begin position="309"/>
        <end position="331"/>
    </location>
</feature>
<sequence length="503" mass="56426">MRRLRTTRKSNKSQQPKQTNRMVKMVLEDNRSTLKSIFKNSVDIQFRDLQLKEENNNRAFICYTEGMVREEFIHDNVLEPLLGIDLNKEEINSASLISYMDSNIIKASSVDKTSNLDHIIEKILRGQTAIFIDGFDSALLISTESYQSRAVEEPETESTVRGSREGFNEVISTNTSLLRRKINNPHLIFEEFIIGGNTKTTVRIGYIDGIAKQEIVEEVRNRLESIETDVVLETGYLEQYIEDHPKSIFQTIGNSEKPDKVAAKLLEGRVSILCDGTPFVLTVPYLFIESMQVPEDYYSKPYFTTLIRLIRLIALFLTVATPAVFVAAATFHHEMVPALLLTTMAAAEERVPFPIMLEALIMTVIFELLREAGVRMPRPIGSAVSIVGALVIGEAAVQAGLVGAPMVIVVALTAITGFVVTAINNTVILIRFFLILLSGSFGFYGLLMGTLFVVAHACSLRSFGTPYLTPFAPVELKEWRDTFVRLSLKNLQRKPSSILRKKY</sequence>
<dbReference type="PIRSF" id="PIRSF005690">
    <property type="entry name" value="GerBA"/>
    <property type="match status" value="1"/>
</dbReference>
<dbReference type="PANTHER" id="PTHR22550:SF5">
    <property type="entry name" value="LEUCINE ZIPPER PROTEIN 4"/>
    <property type="match status" value="1"/>
</dbReference>
<evidence type="ECO:0000256" key="5">
    <source>
        <dbReference type="SAM" id="Phobius"/>
    </source>
</evidence>
<feature type="transmembrane region" description="Helical" evidence="5">
    <location>
        <begin position="432"/>
        <end position="455"/>
    </location>
</feature>
<keyword evidence="5" id="KW-0812">Transmembrane</keyword>
<evidence type="ECO:0000256" key="4">
    <source>
        <dbReference type="PIRNR" id="PIRNR005690"/>
    </source>
</evidence>
<keyword evidence="7" id="KW-1185">Reference proteome</keyword>
<dbReference type="KEGG" id="grc:GI584_04565"/>
<evidence type="ECO:0000313" key="6">
    <source>
        <dbReference type="EMBL" id="QGH33353.1"/>
    </source>
</evidence>
<organism evidence="6 7">
    <name type="scientific">Gracilibacillus salitolerans</name>
    <dbReference type="NCBI Taxonomy" id="2663022"/>
    <lineage>
        <taxon>Bacteria</taxon>
        <taxon>Bacillati</taxon>
        <taxon>Bacillota</taxon>
        <taxon>Bacilli</taxon>
        <taxon>Bacillales</taxon>
        <taxon>Bacillaceae</taxon>
        <taxon>Gracilibacillus</taxon>
    </lineage>
</organism>
<dbReference type="InterPro" id="IPR004995">
    <property type="entry name" value="Spore_Ger"/>
</dbReference>
<dbReference type="InterPro" id="IPR050768">
    <property type="entry name" value="UPF0353/GerABKA_families"/>
</dbReference>
<dbReference type="PANTHER" id="PTHR22550">
    <property type="entry name" value="SPORE GERMINATION PROTEIN"/>
    <property type="match status" value="1"/>
</dbReference>
<evidence type="ECO:0000313" key="7">
    <source>
        <dbReference type="Proteomes" id="UP000339690"/>
    </source>
</evidence>
<evidence type="ECO:0000256" key="2">
    <source>
        <dbReference type="ARBA" id="ARBA00005278"/>
    </source>
</evidence>
<dbReference type="Pfam" id="PF03323">
    <property type="entry name" value="GerA"/>
    <property type="match status" value="1"/>
</dbReference>
<evidence type="ECO:0000256" key="3">
    <source>
        <dbReference type="ARBA" id="ARBA00023136"/>
    </source>
</evidence>
<keyword evidence="3 4" id="KW-0472">Membrane</keyword>
<comment type="similarity">
    <text evidence="2 4">Belongs to the GerABKA family.</text>
</comment>
<reference evidence="6 7" key="1">
    <citation type="submission" date="2019-11" db="EMBL/GenBank/DDBJ databases">
        <title>Gracilibacillus salitolerans sp. nov., a moderate halophile isolated from a saline soil in northwest China.</title>
        <authorList>
            <person name="Gan L."/>
        </authorList>
    </citation>
    <scope>NUCLEOTIDE SEQUENCE [LARGE SCALE GENOMIC DNA]</scope>
    <source>
        <strain evidence="6 7">SCU50</strain>
    </source>
</reference>